<organism evidence="11">
    <name type="scientific">hydrothermal vent metagenome</name>
    <dbReference type="NCBI Taxonomy" id="652676"/>
    <lineage>
        <taxon>unclassified sequences</taxon>
        <taxon>metagenomes</taxon>
        <taxon>ecological metagenomes</taxon>
    </lineage>
</organism>
<dbReference type="GO" id="GO:0003774">
    <property type="term" value="F:cytoskeletal motor activity"/>
    <property type="evidence" value="ECO:0007669"/>
    <property type="project" value="InterPro"/>
</dbReference>
<proteinExistence type="predicted"/>
<feature type="compositionally biased region" description="Basic and acidic residues" evidence="10">
    <location>
        <begin position="122"/>
        <end position="138"/>
    </location>
</feature>
<evidence type="ECO:0008006" key="12">
    <source>
        <dbReference type="Google" id="ProtNLM"/>
    </source>
</evidence>
<accession>A0A3B1B1N8</accession>
<keyword evidence="2" id="KW-0813">Transport</keyword>
<evidence type="ECO:0000256" key="6">
    <source>
        <dbReference type="ARBA" id="ARBA00022927"/>
    </source>
</evidence>
<evidence type="ECO:0000256" key="7">
    <source>
        <dbReference type="ARBA" id="ARBA00023136"/>
    </source>
</evidence>
<keyword evidence="9" id="KW-0175">Coiled coil</keyword>
<dbReference type="GO" id="GO:0044781">
    <property type="term" value="P:bacterial-type flagellum organization"/>
    <property type="evidence" value="ECO:0007669"/>
    <property type="project" value="UniProtKB-KW"/>
</dbReference>
<keyword evidence="3" id="KW-1003">Cell membrane</keyword>
<dbReference type="GO" id="GO:0015031">
    <property type="term" value="P:protein transport"/>
    <property type="evidence" value="ECO:0007669"/>
    <property type="project" value="UniProtKB-KW"/>
</dbReference>
<evidence type="ECO:0000256" key="8">
    <source>
        <dbReference type="ARBA" id="ARBA00023225"/>
    </source>
</evidence>
<dbReference type="InterPro" id="IPR012823">
    <property type="entry name" value="Flagell_FliJ"/>
</dbReference>
<evidence type="ECO:0000256" key="2">
    <source>
        <dbReference type="ARBA" id="ARBA00022448"/>
    </source>
</evidence>
<evidence type="ECO:0000256" key="5">
    <source>
        <dbReference type="ARBA" id="ARBA00022795"/>
    </source>
</evidence>
<dbReference type="AlphaFoldDB" id="A0A3B1B1N8"/>
<evidence type="ECO:0000256" key="4">
    <source>
        <dbReference type="ARBA" id="ARBA00022500"/>
    </source>
</evidence>
<evidence type="ECO:0000256" key="10">
    <source>
        <dbReference type="SAM" id="MobiDB-lite"/>
    </source>
</evidence>
<dbReference type="GO" id="GO:0006935">
    <property type="term" value="P:chemotaxis"/>
    <property type="evidence" value="ECO:0007669"/>
    <property type="project" value="UniProtKB-KW"/>
</dbReference>
<dbReference type="InterPro" id="IPR018006">
    <property type="entry name" value="Flag_FliJ_proteobac"/>
</dbReference>
<dbReference type="Gene3D" id="1.10.287.1700">
    <property type="match status" value="1"/>
</dbReference>
<feature type="region of interest" description="Disordered" evidence="10">
    <location>
        <begin position="122"/>
        <end position="148"/>
    </location>
</feature>
<keyword evidence="5" id="KW-1005">Bacterial flagellum biogenesis</keyword>
<evidence type="ECO:0000256" key="3">
    <source>
        <dbReference type="ARBA" id="ARBA00022475"/>
    </source>
</evidence>
<dbReference type="NCBIfam" id="TIGR02473">
    <property type="entry name" value="flagell_FliJ"/>
    <property type="match status" value="1"/>
</dbReference>
<dbReference type="Pfam" id="PF02050">
    <property type="entry name" value="FliJ"/>
    <property type="match status" value="1"/>
</dbReference>
<dbReference type="PIRSF" id="PIRSF019404">
    <property type="entry name" value="FliJ"/>
    <property type="match status" value="1"/>
</dbReference>
<evidence type="ECO:0000313" key="11">
    <source>
        <dbReference type="EMBL" id="VAX05833.1"/>
    </source>
</evidence>
<dbReference type="EMBL" id="UOFX01000010">
    <property type="protein sequence ID" value="VAX05833.1"/>
    <property type="molecule type" value="Genomic_DNA"/>
</dbReference>
<keyword evidence="4" id="KW-0145">Chemotaxis</keyword>
<dbReference type="GO" id="GO:0009288">
    <property type="term" value="C:bacterial-type flagellum"/>
    <property type="evidence" value="ECO:0007669"/>
    <property type="project" value="InterPro"/>
</dbReference>
<dbReference type="PANTHER" id="PTHR38786">
    <property type="entry name" value="FLAGELLAR FLIJ PROTEIN"/>
    <property type="match status" value="1"/>
</dbReference>
<comment type="subcellular location">
    <subcellularLocation>
        <location evidence="1">Cell membrane</location>
        <topology evidence="1">Peripheral membrane protein</topology>
        <orientation evidence="1">Cytoplasmic side</orientation>
    </subcellularLocation>
</comment>
<sequence length="148" mass="17589">MVPSKRFKPVLRIAESRERTAAHRFGDSQRKVQEQEAKLDELRRYHQEYLDRFNAASRNGMSAAQLREYQAFLAKLDQAIQEQENIVHASDADCTVSKKEWQNKHIRSKVLDNVMSRCEMEERRHKDKLEQKEVDERSQSSVFRRPSR</sequence>
<dbReference type="InterPro" id="IPR052570">
    <property type="entry name" value="FliJ"/>
</dbReference>
<name>A0A3B1B1N8_9ZZZZ</name>
<dbReference type="PRINTS" id="PR01004">
    <property type="entry name" value="FLGFLIJ"/>
</dbReference>
<keyword evidence="7" id="KW-0472">Membrane</keyword>
<reference evidence="11" key="1">
    <citation type="submission" date="2018-06" db="EMBL/GenBank/DDBJ databases">
        <authorList>
            <person name="Zhirakovskaya E."/>
        </authorList>
    </citation>
    <scope>NUCLEOTIDE SEQUENCE</scope>
</reference>
<keyword evidence="8" id="KW-1006">Bacterial flagellum protein export</keyword>
<keyword evidence="6" id="KW-0653">Protein transport</keyword>
<protein>
    <recommendedName>
        <fullName evidence="12">Flagellar FliJ protein</fullName>
    </recommendedName>
</protein>
<dbReference type="GO" id="GO:0005886">
    <property type="term" value="C:plasma membrane"/>
    <property type="evidence" value="ECO:0007669"/>
    <property type="project" value="UniProtKB-SubCell"/>
</dbReference>
<gene>
    <name evidence="11" type="ORF">MNBD_GAMMA26-594</name>
</gene>
<evidence type="ECO:0000256" key="1">
    <source>
        <dbReference type="ARBA" id="ARBA00004413"/>
    </source>
</evidence>
<dbReference type="PANTHER" id="PTHR38786:SF1">
    <property type="entry name" value="FLAGELLAR FLIJ PROTEIN"/>
    <property type="match status" value="1"/>
</dbReference>
<evidence type="ECO:0000256" key="9">
    <source>
        <dbReference type="SAM" id="Coils"/>
    </source>
</evidence>
<dbReference type="GO" id="GO:0071973">
    <property type="term" value="P:bacterial-type flagellum-dependent cell motility"/>
    <property type="evidence" value="ECO:0007669"/>
    <property type="project" value="InterPro"/>
</dbReference>
<feature type="coiled-coil region" evidence="9">
    <location>
        <begin position="32"/>
        <end position="86"/>
    </location>
</feature>
<dbReference type="InterPro" id="IPR053716">
    <property type="entry name" value="Flag_assembly_chemotaxis_eff"/>
</dbReference>